<comment type="caution">
    <text evidence="1">The sequence shown here is derived from an EMBL/GenBank/DDBJ whole genome shotgun (WGS) entry which is preliminary data.</text>
</comment>
<keyword evidence="2" id="KW-1185">Reference proteome</keyword>
<dbReference type="InterPro" id="IPR027417">
    <property type="entry name" value="P-loop_NTPase"/>
</dbReference>
<protein>
    <submittedName>
        <fullName evidence="1">Uridine kinase</fullName>
    </submittedName>
</protein>
<dbReference type="Proteomes" id="UP001205185">
    <property type="component" value="Unassembled WGS sequence"/>
</dbReference>
<sequence>MRPELIDRWDLRIFVSVPLDQTVERARARDAAFTGTTEIERSWRHRYIPAQQRYYATAHPTTHADIIVHNTPFNRPRWEARP</sequence>
<reference evidence="1 2" key="1">
    <citation type="submission" date="2022-06" db="EMBL/GenBank/DDBJ databases">
        <title>Genomic Encyclopedia of Archaeal and Bacterial Type Strains, Phase II (KMG-II): from individual species to whole genera.</title>
        <authorList>
            <person name="Goeker M."/>
        </authorList>
    </citation>
    <scope>NUCLEOTIDE SEQUENCE [LARGE SCALE GENOMIC DNA]</scope>
    <source>
        <strain evidence="1 2">DSM 44255</strain>
    </source>
</reference>
<keyword evidence="1" id="KW-0418">Kinase</keyword>
<gene>
    <name evidence="1" type="ORF">LV75_001601</name>
</gene>
<evidence type="ECO:0000313" key="1">
    <source>
        <dbReference type="EMBL" id="MCP2269113.1"/>
    </source>
</evidence>
<proteinExistence type="predicted"/>
<evidence type="ECO:0000313" key="2">
    <source>
        <dbReference type="Proteomes" id="UP001205185"/>
    </source>
</evidence>
<name>A0ABT1I901_9PSEU</name>
<dbReference type="GO" id="GO:0016301">
    <property type="term" value="F:kinase activity"/>
    <property type="evidence" value="ECO:0007669"/>
    <property type="project" value="UniProtKB-KW"/>
</dbReference>
<dbReference type="EMBL" id="JAMTCO010000004">
    <property type="protein sequence ID" value="MCP2269113.1"/>
    <property type="molecule type" value="Genomic_DNA"/>
</dbReference>
<organism evidence="1 2">
    <name type="scientific">Actinokineospora diospyrosa</name>
    <dbReference type="NCBI Taxonomy" id="103728"/>
    <lineage>
        <taxon>Bacteria</taxon>
        <taxon>Bacillati</taxon>
        <taxon>Actinomycetota</taxon>
        <taxon>Actinomycetes</taxon>
        <taxon>Pseudonocardiales</taxon>
        <taxon>Pseudonocardiaceae</taxon>
        <taxon>Actinokineospora</taxon>
    </lineage>
</organism>
<dbReference type="Gene3D" id="3.40.50.300">
    <property type="entry name" value="P-loop containing nucleotide triphosphate hydrolases"/>
    <property type="match status" value="1"/>
</dbReference>
<dbReference type="SUPFAM" id="SSF52540">
    <property type="entry name" value="P-loop containing nucleoside triphosphate hydrolases"/>
    <property type="match status" value="1"/>
</dbReference>
<accession>A0ABT1I901</accession>
<keyword evidence="1" id="KW-0808">Transferase</keyword>